<sequence>MRSISLIDAIASQQLDLAVSFLPADREEIESIHIKK</sequence>
<proteinExistence type="predicted"/>
<comment type="caution">
    <text evidence="1">The sequence shown here is derived from an EMBL/GenBank/DDBJ whole genome shotgun (WGS) entry which is preliminary data.</text>
</comment>
<dbReference type="EMBL" id="JAAVLN010000003">
    <property type="protein sequence ID" value="NKC05065.1"/>
    <property type="molecule type" value="Genomic_DNA"/>
</dbReference>
<name>A0ABX1DSC0_9HYPH</name>
<evidence type="ECO:0008006" key="3">
    <source>
        <dbReference type="Google" id="ProtNLM"/>
    </source>
</evidence>
<organism evidence="1 2">
    <name type="scientific">Brucella haematophila</name>
    <dbReference type="NCBI Taxonomy" id="419474"/>
    <lineage>
        <taxon>Bacteria</taxon>
        <taxon>Pseudomonadati</taxon>
        <taxon>Pseudomonadota</taxon>
        <taxon>Alphaproteobacteria</taxon>
        <taxon>Hyphomicrobiales</taxon>
        <taxon>Brucellaceae</taxon>
        <taxon>Brucella/Ochrobactrum group</taxon>
        <taxon>Brucella</taxon>
    </lineage>
</organism>
<gene>
    <name evidence="1" type="ORF">HED55_23575</name>
</gene>
<reference evidence="1 2" key="1">
    <citation type="submission" date="2020-03" db="EMBL/GenBank/DDBJ databases">
        <title>Whole genome sequencing of clinical and environmental type strains of Ochrobactrum.</title>
        <authorList>
            <person name="Dharne M."/>
        </authorList>
    </citation>
    <scope>NUCLEOTIDE SEQUENCE [LARGE SCALE GENOMIC DNA]</scope>
    <source>
        <strain evidence="1 2">CIP 109452</strain>
    </source>
</reference>
<dbReference type="Proteomes" id="UP000704467">
    <property type="component" value="Unassembled WGS sequence"/>
</dbReference>
<evidence type="ECO:0000313" key="2">
    <source>
        <dbReference type="Proteomes" id="UP000704467"/>
    </source>
</evidence>
<evidence type="ECO:0000313" key="1">
    <source>
        <dbReference type="EMBL" id="NKC05065.1"/>
    </source>
</evidence>
<accession>A0ABX1DSC0</accession>
<keyword evidence="2" id="KW-1185">Reference proteome</keyword>
<protein>
    <recommendedName>
        <fullName evidence="3">LysR family transcriptional regulator</fullName>
    </recommendedName>
</protein>